<proteinExistence type="predicted"/>
<feature type="transmembrane region" description="Helical" evidence="1">
    <location>
        <begin position="147"/>
        <end position="168"/>
    </location>
</feature>
<feature type="transmembrane region" description="Helical" evidence="1">
    <location>
        <begin position="180"/>
        <end position="198"/>
    </location>
</feature>
<protein>
    <submittedName>
        <fullName evidence="2">Uncharacterized protein</fullName>
    </submittedName>
</protein>
<reference evidence="2 3" key="1">
    <citation type="submission" date="2018-11" db="EMBL/GenBank/DDBJ databases">
        <title>Genome assembly of Steccherinum ochraceum LE-BIN_3174, the white-rot fungus of the Steccherinaceae family (The Residual Polyporoid clade, Polyporales, Basidiomycota).</title>
        <authorList>
            <person name="Fedorova T.V."/>
            <person name="Glazunova O.A."/>
            <person name="Landesman E.O."/>
            <person name="Moiseenko K.V."/>
            <person name="Psurtseva N.V."/>
            <person name="Savinova O.S."/>
            <person name="Shakhova N.V."/>
            <person name="Tyazhelova T.V."/>
            <person name="Vasina D.V."/>
        </authorList>
    </citation>
    <scope>NUCLEOTIDE SEQUENCE [LARGE SCALE GENOMIC DNA]</scope>
    <source>
        <strain evidence="2 3">LE-BIN_3174</strain>
    </source>
</reference>
<accession>A0A4R0RQC8</accession>
<dbReference type="OrthoDB" id="2756573at2759"/>
<gene>
    <name evidence="2" type="ORF">EIP91_003869</name>
</gene>
<keyword evidence="1" id="KW-0472">Membrane</keyword>
<sequence length="317" mass="33783">MGLGSRRNAPEPSNGTTLAFSTLRIWAIWGHALAPTLAVALTSAVVPAIAIFGASQLTTFSLMTPDGLKCFANVKYSLTLSIRRMYPFPASPNLTGIDEPALLVNYVARSVTIASDALVLVLTWAKTADVWRESKKTKALKVTVSTLLLRDGTMYFGTLLIMNIAAFFLDVFQKKANGSAFIFVLNAIGANLLARFLLDLRSVYESGSRDLQTMSSLNFAARSFGGNMGAPLVNGDSIWVSRPADDVASGRSPLYEDAAAPFRAGLELGIEGVPLESVNSTEREGLSISLTGSTHIGSRDDIQGITRNASASTRGVV</sequence>
<dbReference type="EMBL" id="RWJN01000226">
    <property type="protein sequence ID" value="TCD64604.1"/>
    <property type="molecule type" value="Genomic_DNA"/>
</dbReference>
<dbReference type="AlphaFoldDB" id="A0A4R0RQC8"/>
<keyword evidence="1" id="KW-1133">Transmembrane helix</keyword>
<organism evidence="2 3">
    <name type="scientific">Steccherinum ochraceum</name>
    <dbReference type="NCBI Taxonomy" id="92696"/>
    <lineage>
        <taxon>Eukaryota</taxon>
        <taxon>Fungi</taxon>
        <taxon>Dikarya</taxon>
        <taxon>Basidiomycota</taxon>
        <taxon>Agaricomycotina</taxon>
        <taxon>Agaricomycetes</taxon>
        <taxon>Polyporales</taxon>
        <taxon>Steccherinaceae</taxon>
        <taxon>Steccherinum</taxon>
    </lineage>
</organism>
<keyword evidence="1" id="KW-0812">Transmembrane</keyword>
<comment type="caution">
    <text evidence="2">The sequence shown here is derived from an EMBL/GenBank/DDBJ whole genome shotgun (WGS) entry which is preliminary data.</text>
</comment>
<dbReference type="Proteomes" id="UP000292702">
    <property type="component" value="Unassembled WGS sequence"/>
</dbReference>
<name>A0A4R0RQC8_9APHY</name>
<evidence type="ECO:0000313" key="3">
    <source>
        <dbReference type="Proteomes" id="UP000292702"/>
    </source>
</evidence>
<feature type="transmembrane region" description="Helical" evidence="1">
    <location>
        <begin position="32"/>
        <end position="54"/>
    </location>
</feature>
<keyword evidence="3" id="KW-1185">Reference proteome</keyword>
<evidence type="ECO:0000313" key="2">
    <source>
        <dbReference type="EMBL" id="TCD64604.1"/>
    </source>
</evidence>
<evidence type="ECO:0000256" key="1">
    <source>
        <dbReference type="SAM" id="Phobius"/>
    </source>
</evidence>